<dbReference type="GO" id="GO:0070072">
    <property type="term" value="P:vacuolar proton-transporting V-type ATPase complex assembly"/>
    <property type="evidence" value="ECO:0007669"/>
    <property type="project" value="InterPro"/>
</dbReference>
<feature type="transmembrane region" description="Helical" evidence="6">
    <location>
        <begin position="55"/>
        <end position="78"/>
    </location>
</feature>
<evidence type="ECO:0000256" key="2">
    <source>
        <dbReference type="ARBA" id="ARBA00022824"/>
    </source>
</evidence>
<dbReference type="PANTHER" id="PTHR31792:SF3">
    <property type="entry name" value="VACUOLAR ATPASE ASSEMBLY INTEGRAL MEMBRANE PROTEIN VMA21"/>
    <property type="match status" value="1"/>
</dbReference>
<dbReference type="WBParaSite" id="SMUV_0000285301-mRNA-1">
    <property type="protein sequence ID" value="SMUV_0000285301-mRNA-1"/>
    <property type="gene ID" value="SMUV_0000285301"/>
</dbReference>
<dbReference type="Pfam" id="PF09446">
    <property type="entry name" value="VMA21"/>
    <property type="match status" value="1"/>
</dbReference>
<keyword evidence="4 6" id="KW-0472">Membrane</keyword>
<keyword evidence="1 6" id="KW-0812">Transmembrane</keyword>
<evidence type="ECO:0000256" key="4">
    <source>
        <dbReference type="ARBA" id="ARBA00023136"/>
    </source>
</evidence>
<evidence type="ECO:0000256" key="3">
    <source>
        <dbReference type="ARBA" id="ARBA00022989"/>
    </source>
</evidence>
<evidence type="ECO:0000256" key="1">
    <source>
        <dbReference type="ARBA" id="ARBA00022692"/>
    </source>
</evidence>
<organism evidence="7 8">
    <name type="scientific">Syphacia muris</name>
    <dbReference type="NCBI Taxonomy" id="451379"/>
    <lineage>
        <taxon>Eukaryota</taxon>
        <taxon>Metazoa</taxon>
        <taxon>Ecdysozoa</taxon>
        <taxon>Nematoda</taxon>
        <taxon>Chromadorea</taxon>
        <taxon>Rhabditida</taxon>
        <taxon>Spirurina</taxon>
        <taxon>Oxyuridomorpha</taxon>
        <taxon>Oxyuroidea</taxon>
        <taxon>Oxyuridae</taxon>
        <taxon>Syphacia</taxon>
    </lineage>
</organism>
<reference evidence="8" key="1">
    <citation type="submission" date="2017-02" db="UniProtKB">
        <authorList>
            <consortium name="WormBaseParasite"/>
        </authorList>
    </citation>
    <scope>IDENTIFICATION</scope>
</reference>
<evidence type="ECO:0000313" key="8">
    <source>
        <dbReference type="WBParaSite" id="SMUV_0000285301-mRNA-1"/>
    </source>
</evidence>
<evidence type="ECO:0000313" key="7">
    <source>
        <dbReference type="Proteomes" id="UP000046393"/>
    </source>
</evidence>
<accession>A0A0N5AF20</accession>
<proteinExistence type="predicted"/>
<dbReference type="InterPro" id="IPR019013">
    <property type="entry name" value="Vma21"/>
</dbReference>
<keyword evidence="5" id="KW-0968">Cytoplasmic vesicle</keyword>
<keyword evidence="7" id="KW-1185">Reference proteome</keyword>
<name>A0A0N5AF20_9BILA</name>
<dbReference type="GO" id="GO:0005789">
    <property type="term" value="C:endoplasmic reticulum membrane"/>
    <property type="evidence" value="ECO:0007669"/>
    <property type="project" value="TreeGrafter"/>
</dbReference>
<dbReference type="Proteomes" id="UP000046393">
    <property type="component" value="Unplaced"/>
</dbReference>
<evidence type="ECO:0000256" key="6">
    <source>
        <dbReference type="SAM" id="Phobius"/>
    </source>
</evidence>
<keyword evidence="2" id="KW-0256">Endoplasmic reticulum</keyword>
<evidence type="ECO:0000256" key="5">
    <source>
        <dbReference type="ARBA" id="ARBA00023329"/>
    </source>
</evidence>
<dbReference type="STRING" id="451379.A0A0N5AF20"/>
<dbReference type="GO" id="GO:0031410">
    <property type="term" value="C:cytoplasmic vesicle"/>
    <property type="evidence" value="ECO:0007669"/>
    <property type="project" value="UniProtKB-KW"/>
</dbReference>
<keyword evidence="3 6" id="KW-1133">Transmembrane helix</keyword>
<sequence>MDQFIPNFRDRAVQSAVWHLVIYSLTILAVPLGSMFLLKKYFFENFLGYNNQSSIFYSAIVAVILVHFVLVLFVYTAYKEDNYTKDKKQE</sequence>
<dbReference type="PANTHER" id="PTHR31792">
    <property type="entry name" value="VACUOLAR ATPASE ASSEMBLY INTEGRAL MEMBRANE PROTEIN VMA21"/>
    <property type="match status" value="1"/>
</dbReference>
<protein>
    <submittedName>
        <fullName evidence="8">Vacuolar ATPase assembly integral membrane protein vma21</fullName>
    </submittedName>
</protein>
<feature type="transmembrane region" description="Helical" evidence="6">
    <location>
        <begin position="20"/>
        <end position="43"/>
    </location>
</feature>
<dbReference type="AlphaFoldDB" id="A0A0N5AF20"/>